<feature type="signal peptide" evidence="3">
    <location>
        <begin position="1"/>
        <end position="21"/>
    </location>
</feature>
<evidence type="ECO:0000256" key="2">
    <source>
        <dbReference type="SAM" id="MobiDB-lite"/>
    </source>
</evidence>
<evidence type="ECO:0000256" key="1">
    <source>
        <dbReference type="SAM" id="Coils"/>
    </source>
</evidence>
<feature type="compositionally biased region" description="Pro residues" evidence="2">
    <location>
        <begin position="1084"/>
        <end position="1098"/>
    </location>
</feature>
<feature type="chain" id="PRO_5005193393" description="C2 domain-containing protein" evidence="3">
    <location>
        <begin position="22"/>
        <end position="2022"/>
    </location>
</feature>
<dbReference type="InterPro" id="IPR057537">
    <property type="entry name" value="C2_C2CD3_N"/>
</dbReference>
<feature type="compositionally biased region" description="Pro residues" evidence="2">
    <location>
        <begin position="1970"/>
        <end position="1989"/>
    </location>
</feature>
<dbReference type="PANTHER" id="PTHR21254:SF1">
    <property type="entry name" value="C2 DOMAIN-CONTAINING PROTEIN 3"/>
    <property type="match status" value="1"/>
</dbReference>
<feature type="region of interest" description="Disordered" evidence="2">
    <location>
        <begin position="738"/>
        <end position="772"/>
    </location>
</feature>
<feature type="region of interest" description="Disordered" evidence="2">
    <location>
        <begin position="1901"/>
        <end position="1948"/>
    </location>
</feature>
<dbReference type="InterPro" id="IPR000008">
    <property type="entry name" value="C2_dom"/>
</dbReference>
<keyword evidence="1" id="KW-0175">Coiled coil</keyword>
<dbReference type="OrthoDB" id="79771at2759"/>
<dbReference type="Proteomes" id="UP000039324">
    <property type="component" value="Unassembled WGS sequence"/>
</dbReference>
<feature type="compositionally biased region" description="Basic and acidic residues" evidence="2">
    <location>
        <begin position="175"/>
        <end position="184"/>
    </location>
</feature>
<organism evidence="5 6">
    <name type="scientific">Plasmodiophora brassicae</name>
    <name type="common">Clubroot disease agent</name>
    <dbReference type="NCBI Taxonomy" id="37360"/>
    <lineage>
        <taxon>Eukaryota</taxon>
        <taxon>Sar</taxon>
        <taxon>Rhizaria</taxon>
        <taxon>Endomyxa</taxon>
        <taxon>Phytomyxea</taxon>
        <taxon>Plasmodiophorida</taxon>
        <taxon>Plasmodiophoridae</taxon>
        <taxon>Plasmodiophora</taxon>
    </lineage>
</organism>
<feature type="region of interest" description="Disordered" evidence="2">
    <location>
        <begin position="475"/>
        <end position="528"/>
    </location>
</feature>
<dbReference type="PROSITE" id="PS50096">
    <property type="entry name" value="IQ"/>
    <property type="match status" value="1"/>
</dbReference>
<feature type="domain" description="C2" evidence="4">
    <location>
        <begin position="538"/>
        <end position="667"/>
    </location>
</feature>
<evidence type="ECO:0000313" key="6">
    <source>
        <dbReference type="Proteomes" id="UP000039324"/>
    </source>
</evidence>
<feature type="compositionally biased region" description="Basic and acidic residues" evidence="2">
    <location>
        <begin position="1789"/>
        <end position="1802"/>
    </location>
</feature>
<dbReference type="SUPFAM" id="SSF49562">
    <property type="entry name" value="C2 domain (Calcium/lipid-binding domain, CaLB)"/>
    <property type="match status" value="1"/>
</dbReference>
<evidence type="ECO:0000313" key="5">
    <source>
        <dbReference type="EMBL" id="CEP01638.1"/>
    </source>
</evidence>
<reference evidence="5 6" key="1">
    <citation type="submission" date="2015-02" db="EMBL/GenBank/DDBJ databases">
        <authorList>
            <person name="Chooi Y.-H."/>
        </authorList>
    </citation>
    <scope>NUCLEOTIDE SEQUENCE [LARGE SCALE GENOMIC DNA]</scope>
    <source>
        <strain evidence="5">E3</strain>
    </source>
</reference>
<keyword evidence="6" id="KW-1185">Reference proteome</keyword>
<feature type="domain" description="C2" evidence="4">
    <location>
        <begin position="1294"/>
        <end position="1426"/>
    </location>
</feature>
<gene>
    <name evidence="5" type="ORF">PBRA_008580</name>
</gene>
<feature type="region of interest" description="Disordered" evidence="2">
    <location>
        <begin position="1962"/>
        <end position="2007"/>
    </location>
</feature>
<protein>
    <recommendedName>
        <fullName evidence="4">C2 domain-containing protein</fullName>
    </recommendedName>
</protein>
<keyword evidence="3" id="KW-0732">Signal</keyword>
<feature type="compositionally biased region" description="Polar residues" evidence="2">
    <location>
        <begin position="503"/>
        <end position="512"/>
    </location>
</feature>
<feature type="region of interest" description="Disordered" evidence="2">
    <location>
        <begin position="1642"/>
        <end position="1683"/>
    </location>
</feature>
<dbReference type="GO" id="GO:0005815">
    <property type="term" value="C:microtubule organizing center"/>
    <property type="evidence" value="ECO:0007669"/>
    <property type="project" value="TreeGrafter"/>
</dbReference>
<sequence>MATSLAASAATLLSLPPRVRGDVQGCANVSIGRIAWAPATPSFTTPARAAIRLLWWGEHGRGTWLMEGEHASFIIRCARADMIAYLNDMQTMVLDIHDGHDGRSIAESTVDLSLMVSDVLEASLPVISKASAVVGYLSFRLDVSFSDAPSTQLSDPGPIKLLTASDPSSLNSLKSFDDRSKPGEYAKPTKAPGNLQIATSPAPLAENVPGAQKAQMRPSSKPQATVKGRRPQHRKDGNSALQKENIARLLARGRMLRERLESAAIEAPASTSILVNALNEAQPSSDDDADVLFAKLFFEPNGSEAVEAERQKKKLAQAELRRAKDLEAKRQEAAAAVAAAAASEAKQSSTFDVTLATLHLDSAEFPAPHIVAIRVDFEVSGGQIGGRGSAVVAVGRRGQSVFTVGHKASFTFPASVSKSKMRFSVHVDGPRGRRRTVSGSCNLFTAAQTVVVNLNERGRKVGDLELVILRSSPELTPGSPMPCTKTPGHFADASQSDRDNASIPRSSISPGVTPSGPPLSFSKSPSVSMERGVRVAEVRGPPDVDDNMSKSSILPGDLLVFECVVGSATLDLAGLPRCQDTFVSYQMFPDHSRVRTVGSSARLRPVFNHLDHIPRLYSEKLHLFLETAILVLELWTSGANGQALLLGIGKVPLRRCIDALRHYSKEATNDIVHVLSTIAFNGDVDIRDIGTGARVARLGVSVALGSSTQMSLLGDLQRSAPIIQRFARGSAARRRLGIVRRRNKPATPQSEVPSGPLELMEPSRQESSGSPSVLHRRHLFSIAIQYVSGLRLSKDHIAAGRSVSVSYRFPGQSAVTKTDPSPISSDPCVQFNETSIGHVVETLPGTTLQRLLLKSHTRDIVFELCLDDGTILGRTLLPLQCLLSAASPSHQEFHLFVRPSRGLLPAPPPCELHLSLDYTSEALEAADAQPEDDPQSVKVVVEIVAVEGLKAATASMAKRFPRMRSALNTGLNVSAVFRLCDTAGSQLQRETTVIAHTFSPHFRHCEELAIKTNEGCNAFGNLHVDVVHHFTDVSNDAAAVCVASCDVSLSSLPVAGWFPMYQDRAEYRDTPVSTVQLAVRLCSDPPPEQSPRPSPSPAKPVAEEERTIEYVVAEKELETVTTAVPGSYSLVVEVDKLRGIPDNGFYILVFRFRDQVHSSPPQRGYDVHSRVLFPVIQCEDATAHDRVHVEVWSCSDVTSSSPDILLGTAFVDVSSILHHPSMDVPPVIQEIERCEPVVTSLPATLRARVEVDVPRPPPAMNGFQTPLRRTISYRQPARLPRHIDPSLFMTPPSKSPTLFVPLEPVDDRQPGQDGHLVVTCKQAACIASPDALTGMLFVSFALAPRPSSAWQAAQSVTGLVPGSSHPIWAYRISLSTAVLPAPDDLLSRRVEFTLFHRVSGDADKPIGKGSVSIASVVDSGKFADWVDLVDNSSPVGYLYVILAPDPILLDALKHATPSAICPPNEGSPQTKCSNSSSDIIQVESEEDCEDVEVSIEDPVGPLGVPDLIPPASMDDLRKRMRELDAVRSRLDTFDSSAISKPDLTPSCTPLRRRAPTVFTPAPVQVHVEIQTESASVSPRRTLVANSGRTDRADANVSSASIAVDVIVDSSGDAVATIVKHDNGRADTSASLDVTDVLADDGHRSCSPVLPPAATPDPRSPSPCRRDGLQLSDHGSPSLESCQRGARCPTPCLRDIGQLGAQASPVPVCGAESRSPLHRLPGDALPNDEPPLNGADYEAGCRSSSANTRSPSPHGAVVLPLNEQAPHTAPASSLHGCRSPSPSHADAAQLEDRASPEVPDDKPAVTVDWQSKPALADDREAGTMLDDEPSTASCDKGPVLGHLGSNAAAGEWSPGGSGVTDEPVAVAPTSQSGPPSPDPVTSCGSPETKTCFEELCDQSSASSSCQASRASSPSLPLPVSRRLLDCDSEPESQQASLADDNDDDDDCAPIVEKLAAPGPLRFRIASASSSPSPPPLRVPLGLPPRPPRPAPATRDGTATTPATAAEDRARLERIARIFAGKRR</sequence>
<feature type="compositionally biased region" description="Low complexity" evidence="2">
    <location>
        <begin position="1990"/>
        <end position="2003"/>
    </location>
</feature>
<feature type="compositionally biased region" description="Polar residues" evidence="2">
    <location>
        <begin position="1741"/>
        <end position="1750"/>
    </location>
</feature>
<feature type="region of interest" description="Disordered" evidence="2">
    <location>
        <begin position="1082"/>
        <end position="1104"/>
    </location>
</feature>
<evidence type="ECO:0000259" key="4">
    <source>
        <dbReference type="PROSITE" id="PS50004"/>
    </source>
</evidence>
<name>A0A0G4J216_PLABS</name>
<dbReference type="STRING" id="37360.A0A0G4J216"/>
<feature type="coiled-coil region" evidence="1">
    <location>
        <begin position="306"/>
        <end position="343"/>
    </location>
</feature>
<feature type="region of interest" description="Disordered" evidence="2">
    <location>
        <begin position="172"/>
        <end position="241"/>
    </location>
</feature>
<proteinExistence type="predicted"/>
<dbReference type="InterPro" id="IPR035892">
    <property type="entry name" value="C2_domain_sf"/>
</dbReference>
<dbReference type="Pfam" id="PF25339">
    <property type="entry name" value="C2_C2CD3_N"/>
    <property type="match status" value="1"/>
</dbReference>
<evidence type="ECO:0000256" key="3">
    <source>
        <dbReference type="SAM" id="SignalP"/>
    </source>
</evidence>
<accession>A0A0G4J216</accession>
<feature type="compositionally biased region" description="Low complexity" evidence="2">
    <location>
        <begin position="1901"/>
        <end position="1920"/>
    </location>
</feature>
<dbReference type="EMBL" id="CDSF01000114">
    <property type="protein sequence ID" value="CEP01638.1"/>
    <property type="molecule type" value="Genomic_DNA"/>
</dbReference>
<dbReference type="PROSITE" id="PS50004">
    <property type="entry name" value="C2"/>
    <property type="match status" value="2"/>
</dbReference>
<feature type="region of interest" description="Disordered" evidence="2">
    <location>
        <begin position="1704"/>
        <end position="1887"/>
    </location>
</feature>
<dbReference type="PANTHER" id="PTHR21254">
    <property type="entry name" value="C2 DOMAIN-CONTAINING PROTEIN 3"/>
    <property type="match status" value="1"/>
</dbReference>
<feature type="compositionally biased region" description="Pro residues" evidence="2">
    <location>
        <begin position="1648"/>
        <end position="1660"/>
    </location>
</feature>
<dbReference type="GO" id="GO:0060271">
    <property type="term" value="P:cilium assembly"/>
    <property type="evidence" value="ECO:0007669"/>
    <property type="project" value="TreeGrafter"/>
</dbReference>